<evidence type="ECO:0000313" key="2">
    <source>
        <dbReference type="EMBL" id="CAH2030889.1"/>
    </source>
</evidence>
<sequence>MPWLSTHRNPPHQPAAPPQARSHQIFTKSLFIILKYCLQNSFTKLIVRYYASVNNYYDTHIIKIYSMFLEVYKNIYQQQTLTTNKVLFVKTKQCR</sequence>
<dbReference type="EMBL" id="OW150024">
    <property type="protein sequence ID" value="CAH2030889.1"/>
    <property type="molecule type" value="Genomic_DNA"/>
</dbReference>
<organism evidence="2 3">
    <name type="scientific">Trichlorobacter ammonificans</name>
    <dbReference type="NCBI Taxonomy" id="2916410"/>
    <lineage>
        <taxon>Bacteria</taxon>
        <taxon>Pseudomonadati</taxon>
        <taxon>Thermodesulfobacteriota</taxon>
        <taxon>Desulfuromonadia</taxon>
        <taxon>Geobacterales</taxon>
        <taxon>Geobacteraceae</taxon>
        <taxon>Trichlorobacter</taxon>
    </lineage>
</organism>
<dbReference type="Proteomes" id="UP001295463">
    <property type="component" value="Chromosome"/>
</dbReference>
<accession>A0ABN8HJ48</accession>
<evidence type="ECO:0000256" key="1">
    <source>
        <dbReference type="SAM" id="MobiDB-lite"/>
    </source>
</evidence>
<keyword evidence="3" id="KW-1185">Reference proteome</keyword>
<feature type="region of interest" description="Disordered" evidence="1">
    <location>
        <begin position="1"/>
        <end position="21"/>
    </location>
</feature>
<name>A0ABN8HJ48_9BACT</name>
<proteinExistence type="predicted"/>
<protein>
    <submittedName>
        <fullName evidence="2">Uncharacterized protein</fullName>
    </submittedName>
</protein>
<reference evidence="2 3" key="1">
    <citation type="submission" date="2022-03" db="EMBL/GenBank/DDBJ databases">
        <authorList>
            <person name="Koch H."/>
        </authorList>
    </citation>
    <scope>NUCLEOTIDE SEQUENCE [LARGE SCALE GENOMIC DNA]</scope>
    <source>
        <strain evidence="2 3">G1</strain>
    </source>
</reference>
<gene>
    <name evidence="2" type="ORF">GEAMG1_1075</name>
</gene>
<evidence type="ECO:0000313" key="3">
    <source>
        <dbReference type="Proteomes" id="UP001295463"/>
    </source>
</evidence>